<evidence type="ECO:0000313" key="3">
    <source>
        <dbReference type="Proteomes" id="UP001152795"/>
    </source>
</evidence>
<accession>A0A6S7J5Y4</accession>
<reference evidence="2" key="1">
    <citation type="submission" date="2020-04" db="EMBL/GenBank/DDBJ databases">
        <authorList>
            <person name="Alioto T."/>
            <person name="Alioto T."/>
            <person name="Gomez Garrido J."/>
        </authorList>
    </citation>
    <scope>NUCLEOTIDE SEQUENCE</scope>
    <source>
        <strain evidence="2">A484AB</strain>
    </source>
</reference>
<dbReference type="Proteomes" id="UP001152795">
    <property type="component" value="Unassembled WGS sequence"/>
</dbReference>
<name>A0A6S7J5Y4_PARCT</name>
<dbReference type="EMBL" id="CACRXK020014808">
    <property type="protein sequence ID" value="CAB4027445.1"/>
    <property type="molecule type" value="Genomic_DNA"/>
</dbReference>
<evidence type="ECO:0000313" key="2">
    <source>
        <dbReference type="EMBL" id="CAB4027445.1"/>
    </source>
</evidence>
<organism evidence="2 3">
    <name type="scientific">Paramuricea clavata</name>
    <name type="common">Red gorgonian</name>
    <name type="synonym">Violescent sea-whip</name>
    <dbReference type="NCBI Taxonomy" id="317549"/>
    <lineage>
        <taxon>Eukaryota</taxon>
        <taxon>Metazoa</taxon>
        <taxon>Cnidaria</taxon>
        <taxon>Anthozoa</taxon>
        <taxon>Octocorallia</taxon>
        <taxon>Malacalcyonacea</taxon>
        <taxon>Plexauridae</taxon>
        <taxon>Paramuricea</taxon>
    </lineage>
</organism>
<gene>
    <name evidence="2" type="ORF">PACLA_8A077768</name>
</gene>
<comment type="caution">
    <text evidence="2">The sequence shown here is derived from an EMBL/GenBank/DDBJ whole genome shotgun (WGS) entry which is preliminary data.</text>
</comment>
<sequence length="190" mass="21478">MEGIKLDLTILESRMLAAVSENEHESDIISLRVKLVDMEAVVHNQDEIISRLSEENLSFRSRLLNLEKLVHFMSQEYRNKSSGAINLSNISKEPSTRNRKQSINLNKNSFSSPRNIDNNLPHDNQQYVSPSVSNIDFTTDVPQPNSQTKQKVDLTADDRMADESQPNPLIKQKADLTADEPLPNPLIAQN</sequence>
<feature type="compositionally biased region" description="Polar residues" evidence="1">
    <location>
        <begin position="101"/>
        <end position="149"/>
    </location>
</feature>
<keyword evidence="3" id="KW-1185">Reference proteome</keyword>
<feature type="compositionally biased region" description="Basic and acidic residues" evidence="1">
    <location>
        <begin position="150"/>
        <end position="162"/>
    </location>
</feature>
<dbReference type="AlphaFoldDB" id="A0A6S7J5Y4"/>
<protein>
    <submittedName>
        <fullName evidence="2">Uncharacterized protein</fullName>
    </submittedName>
</protein>
<evidence type="ECO:0000256" key="1">
    <source>
        <dbReference type="SAM" id="MobiDB-lite"/>
    </source>
</evidence>
<proteinExistence type="predicted"/>
<feature type="region of interest" description="Disordered" evidence="1">
    <location>
        <begin position="86"/>
        <end position="190"/>
    </location>
</feature>